<dbReference type="PANTHER" id="PTHR30487:SF0">
    <property type="entry name" value="PREPILIN LEADER PEPTIDASE_N-METHYLTRANSFERASE-RELATED"/>
    <property type="match status" value="1"/>
</dbReference>
<reference evidence="5" key="1">
    <citation type="submission" date="2021-10" db="EMBL/GenBank/DDBJ databases">
        <title>Novel species in genus Arthrobacter.</title>
        <authorList>
            <person name="Liu Y."/>
        </authorList>
    </citation>
    <scope>NUCLEOTIDE SEQUENCE</scope>
    <source>
        <strain evidence="5">Zg-Y453</strain>
    </source>
</reference>
<comment type="caution">
    <text evidence="5">The sequence shown here is derived from an EMBL/GenBank/DDBJ whole genome shotgun (WGS) entry which is preliminary data.</text>
</comment>
<feature type="transmembrane region" description="Helical" evidence="3">
    <location>
        <begin position="61"/>
        <end position="83"/>
    </location>
</feature>
<organism evidence="5 6">
    <name type="scientific">Arthrobacter caoxuetaonis</name>
    <dbReference type="NCBI Taxonomy" id="2886935"/>
    <lineage>
        <taxon>Bacteria</taxon>
        <taxon>Bacillati</taxon>
        <taxon>Actinomycetota</taxon>
        <taxon>Actinomycetes</taxon>
        <taxon>Micrococcales</taxon>
        <taxon>Micrococcaceae</taxon>
        <taxon>Arthrobacter</taxon>
    </lineage>
</organism>
<dbReference type="RefSeq" id="WP_227897235.1">
    <property type="nucleotide sequence ID" value="NZ_CP099467.1"/>
</dbReference>
<dbReference type="GO" id="GO:0004190">
    <property type="term" value="F:aspartic-type endopeptidase activity"/>
    <property type="evidence" value="ECO:0007669"/>
    <property type="project" value="InterPro"/>
</dbReference>
<dbReference type="InterPro" id="IPR050882">
    <property type="entry name" value="Prepilin_peptidase/N-MTase"/>
</dbReference>
<dbReference type="GO" id="GO:0006465">
    <property type="term" value="P:signal peptide processing"/>
    <property type="evidence" value="ECO:0007669"/>
    <property type="project" value="TreeGrafter"/>
</dbReference>
<protein>
    <submittedName>
        <fullName evidence="5">A24 family peptidase</fullName>
    </submittedName>
</protein>
<sequence length="221" mass="22823">MSAPEPETLEDTDPEGAEIVPFTDEPWVPRIMNPEVGLPAAAVAAGVGALAFWLRAPDGPILAAAAGLLCAVLVILAVIDMMTRRLPDAIVLPAYPLLGLAAAAAALAGEVTWAQAGIAAACMAGCYAVYWLICFFTGGMGWGDVKLAGVLGLALGLAGPWDAVYGVLVLPMILGGVIGFPMLFRGGGKVEMPFGPFMVAAAVPVLMMPDGMVPWLMDLFR</sequence>
<dbReference type="EMBL" id="JAJFZV010000018">
    <property type="protein sequence ID" value="MCC3299247.1"/>
    <property type="molecule type" value="Genomic_DNA"/>
</dbReference>
<evidence type="ECO:0000259" key="4">
    <source>
        <dbReference type="Pfam" id="PF01478"/>
    </source>
</evidence>
<feature type="region of interest" description="Disordered" evidence="2">
    <location>
        <begin position="1"/>
        <end position="20"/>
    </location>
</feature>
<comment type="similarity">
    <text evidence="1">Belongs to the peptidase A24 family.</text>
</comment>
<name>A0A9X1SDY8_9MICC</name>
<dbReference type="AlphaFoldDB" id="A0A9X1SDY8"/>
<feature type="transmembrane region" description="Helical" evidence="3">
    <location>
        <begin position="36"/>
        <end position="54"/>
    </location>
</feature>
<gene>
    <name evidence="5" type="ORF">LJ757_15765</name>
</gene>
<feature type="transmembrane region" description="Helical" evidence="3">
    <location>
        <begin position="163"/>
        <end position="184"/>
    </location>
</feature>
<feature type="domain" description="Prepilin type IV endopeptidase peptidase" evidence="4">
    <location>
        <begin position="68"/>
        <end position="179"/>
    </location>
</feature>
<dbReference type="Proteomes" id="UP001139158">
    <property type="component" value="Unassembled WGS sequence"/>
</dbReference>
<feature type="transmembrane region" description="Helical" evidence="3">
    <location>
        <begin position="196"/>
        <end position="217"/>
    </location>
</feature>
<keyword evidence="6" id="KW-1185">Reference proteome</keyword>
<evidence type="ECO:0000313" key="5">
    <source>
        <dbReference type="EMBL" id="MCC3299247.1"/>
    </source>
</evidence>
<keyword evidence="3" id="KW-0812">Transmembrane</keyword>
<feature type="compositionally biased region" description="Acidic residues" evidence="2">
    <location>
        <begin position="7"/>
        <end position="16"/>
    </location>
</feature>
<accession>A0A9X1SDY8</accession>
<dbReference type="PANTHER" id="PTHR30487">
    <property type="entry name" value="TYPE 4 PREPILIN-LIKE PROTEINS LEADER PEPTIDE-PROCESSING ENZYME"/>
    <property type="match status" value="1"/>
</dbReference>
<dbReference type="Pfam" id="PF01478">
    <property type="entry name" value="Peptidase_A24"/>
    <property type="match status" value="1"/>
</dbReference>
<keyword evidence="3" id="KW-1133">Transmembrane helix</keyword>
<evidence type="ECO:0000256" key="3">
    <source>
        <dbReference type="SAM" id="Phobius"/>
    </source>
</evidence>
<feature type="transmembrane region" description="Helical" evidence="3">
    <location>
        <begin position="116"/>
        <end position="143"/>
    </location>
</feature>
<keyword evidence="3" id="KW-0472">Membrane</keyword>
<dbReference type="GO" id="GO:0005886">
    <property type="term" value="C:plasma membrane"/>
    <property type="evidence" value="ECO:0007669"/>
    <property type="project" value="TreeGrafter"/>
</dbReference>
<evidence type="ECO:0000313" key="6">
    <source>
        <dbReference type="Proteomes" id="UP001139158"/>
    </source>
</evidence>
<feature type="transmembrane region" description="Helical" evidence="3">
    <location>
        <begin position="89"/>
        <end position="109"/>
    </location>
</feature>
<evidence type="ECO:0000256" key="1">
    <source>
        <dbReference type="ARBA" id="ARBA00005801"/>
    </source>
</evidence>
<evidence type="ECO:0000256" key="2">
    <source>
        <dbReference type="SAM" id="MobiDB-lite"/>
    </source>
</evidence>
<dbReference type="InterPro" id="IPR000045">
    <property type="entry name" value="Prepilin_IV_endopep_pep"/>
</dbReference>
<proteinExistence type="inferred from homology"/>
<dbReference type="Gene3D" id="1.20.120.1220">
    <property type="match status" value="1"/>
</dbReference>